<dbReference type="CDD" id="cd01658">
    <property type="entry name" value="Ribosomal_L30"/>
    <property type="match status" value="1"/>
</dbReference>
<dbReference type="InterPro" id="IPR016082">
    <property type="entry name" value="Ribosomal_uL30_ferredoxin-like"/>
</dbReference>
<dbReference type="PIRSF" id="PIRSF002211">
    <property type="entry name" value="Ribosomal_L30_bac-type"/>
    <property type="match status" value="1"/>
</dbReference>
<dbReference type="InterPro" id="IPR036919">
    <property type="entry name" value="Ribo_uL30_ferredoxin-like_sf"/>
</dbReference>
<evidence type="ECO:0000256" key="1">
    <source>
        <dbReference type="ARBA" id="ARBA00007594"/>
    </source>
</evidence>
<dbReference type="HAMAP" id="MF_01371_B">
    <property type="entry name" value="Ribosomal_uL30_B"/>
    <property type="match status" value="1"/>
</dbReference>
<evidence type="ECO:0000259" key="6">
    <source>
        <dbReference type="Pfam" id="PF00327"/>
    </source>
</evidence>
<evidence type="ECO:0000256" key="4">
    <source>
        <dbReference type="ARBA" id="ARBA00023274"/>
    </source>
</evidence>
<evidence type="ECO:0000256" key="5">
    <source>
        <dbReference type="HAMAP-Rule" id="MF_01371"/>
    </source>
</evidence>
<dbReference type="NCBIfam" id="TIGR01308">
    <property type="entry name" value="rpmD_bact"/>
    <property type="match status" value="1"/>
</dbReference>
<accession>A0ABR9XP29</accession>
<keyword evidence="3 5" id="KW-0689">Ribosomal protein</keyword>
<dbReference type="SUPFAM" id="SSF55129">
    <property type="entry name" value="Ribosomal protein L30p/L7e"/>
    <property type="match status" value="1"/>
</dbReference>
<keyword evidence="8" id="KW-1185">Reference proteome</keyword>
<keyword evidence="4 5" id="KW-0687">Ribonucleoprotein</keyword>
<reference evidence="7 8" key="1">
    <citation type="journal article" date="2020" name="Microorganisms">
        <title>Simultaneous Genome Sequencing of Prosthecochloris ethylica and Desulfuromonas acetoxidans within a Syntrophic Mixture Reveals Unique Pili and Protein Interactions.</title>
        <authorList>
            <person name="Kyndt J.A."/>
            <person name="Van Beeumen J.J."/>
            <person name="Meyer T.E."/>
        </authorList>
    </citation>
    <scope>NUCLEOTIDE SEQUENCE [LARGE SCALE GENOMIC DNA]</scope>
    <source>
        <strain evidence="7 8">N3</strain>
    </source>
</reference>
<dbReference type="GO" id="GO:0005840">
    <property type="term" value="C:ribosome"/>
    <property type="evidence" value="ECO:0007669"/>
    <property type="project" value="UniProtKB-KW"/>
</dbReference>
<comment type="similarity">
    <text evidence="1 5">Belongs to the universal ribosomal protein uL30 family.</text>
</comment>
<dbReference type="Pfam" id="PF00327">
    <property type="entry name" value="Ribosomal_L30"/>
    <property type="match status" value="1"/>
</dbReference>
<name>A0ABR9XP29_9CHLB</name>
<comment type="caution">
    <text evidence="7">The sequence shown here is derived from an EMBL/GenBank/DDBJ whole genome shotgun (WGS) entry which is preliminary data.</text>
</comment>
<dbReference type="InterPro" id="IPR005996">
    <property type="entry name" value="Ribosomal_uL30_bac-type"/>
</dbReference>
<evidence type="ECO:0000313" key="8">
    <source>
        <dbReference type="Proteomes" id="UP000619838"/>
    </source>
</evidence>
<gene>
    <name evidence="5 7" type="primary">rpmD</name>
    <name evidence="7" type="ORF">INT08_00995</name>
</gene>
<sequence length="63" mass="7109">MSDKTIKITQVRSTINCTKKQKATIKALGLGRPNYQVEKPDNACTRGQIRVVRHIVKVDEELS</sequence>
<evidence type="ECO:0000256" key="2">
    <source>
        <dbReference type="ARBA" id="ARBA00011838"/>
    </source>
</evidence>
<evidence type="ECO:0000313" key="7">
    <source>
        <dbReference type="EMBL" id="MBF0635759.1"/>
    </source>
</evidence>
<feature type="domain" description="Large ribosomal subunit protein uL30-like ferredoxin-like fold" evidence="6">
    <location>
        <begin position="6"/>
        <end position="56"/>
    </location>
</feature>
<dbReference type="EMBL" id="JADGII010000001">
    <property type="protein sequence ID" value="MBF0635759.1"/>
    <property type="molecule type" value="Genomic_DNA"/>
</dbReference>
<evidence type="ECO:0000256" key="3">
    <source>
        <dbReference type="ARBA" id="ARBA00022980"/>
    </source>
</evidence>
<dbReference type="RefSeq" id="WP_114607425.1">
    <property type="nucleotide sequence ID" value="NZ_JABVZQ010000002.1"/>
</dbReference>
<dbReference type="Gene3D" id="3.30.1390.20">
    <property type="entry name" value="Ribosomal protein L30, ferredoxin-like fold domain"/>
    <property type="match status" value="1"/>
</dbReference>
<proteinExistence type="inferred from homology"/>
<protein>
    <recommendedName>
        <fullName evidence="5">Large ribosomal subunit protein uL30</fullName>
    </recommendedName>
</protein>
<dbReference type="Proteomes" id="UP000619838">
    <property type="component" value="Unassembled WGS sequence"/>
</dbReference>
<organism evidence="7 8">
    <name type="scientific">Prosthecochloris ethylica</name>
    <dbReference type="NCBI Taxonomy" id="2743976"/>
    <lineage>
        <taxon>Bacteria</taxon>
        <taxon>Pseudomonadati</taxon>
        <taxon>Chlorobiota</taxon>
        <taxon>Chlorobiia</taxon>
        <taxon>Chlorobiales</taxon>
        <taxon>Chlorobiaceae</taxon>
        <taxon>Prosthecochloris</taxon>
    </lineage>
</organism>
<comment type="subunit">
    <text evidence="2 5">Part of the 50S ribosomal subunit.</text>
</comment>